<dbReference type="SUPFAM" id="SSF100950">
    <property type="entry name" value="NagB/RpiA/CoA transferase-like"/>
    <property type="match status" value="1"/>
</dbReference>
<reference evidence="5 9" key="3">
    <citation type="journal article" date="2023" name="Front. Microbiol.">
        <title>Phylogeography and host specificity of Pasteurellaceae pathogenic to sea-farmed fish in the north-east Atlantic.</title>
        <authorList>
            <person name="Gulla S."/>
            <person name="Colquhoun D.J."/>
            <person name="Olsen A.B."/>
            <person name="Spilsberg B."/>
            <person name="Lagesen K."/>
            <person name="Aakesson C.P."/>
            <person name="Strom S."/>
            <person name="Manji F."/>
            <person name="Birkbeck T.H."/>
            <person name="Nilsen H.K."/>
        </authorList>
    </citation>
    <scope>NUCLEOTIDE SEQUENCE [LARGE SCALE GENOMIC DNA]</scope>
    <source>
        <strain evidence="5 9">VIO11850</strain>
    </source>
</reference>
<dbReference type="EMBL" id="FOBN01000002">
    <property type="protein sequence ID" value="SEL96875.1"/>
    <property type="molecule type" value="Genomic_DNA"/>
</dbReference>
<dbReference type="PROSITE" id="PS51000">
    <property type="entry name" value="HTH_DEOR_2"/>
    <property type="match status" value="1"/>
</dbReference>
<dbReference type="SMART" id="SM00420">
    <property type="entry name" value="HTH_DEOR"/>
    <property type="match status" value="1"/>
</dbReference>
<evidence type="ECO:0000313" key="8">
    <source>
        <dbReference type="Proteomes" id="UP000198883"/>
    </source>
</evidence>
<keyword evidence="2 5" id="KW-0238">DNA-binding</keyword>
<dbReference type="STRING" id="97481.SAMN05444853_10292"/>
<keyword evidence="3" id="KW-0804">Transcription</keyword>
<dbReference type="PANTHER" id="PTHR30363">
    <property type="entry name" value="HTH-TYPE TRANSCRIPTIONAL REGULATOR SRLR-RELATED"/>
    <property type="match status" value="1"/>
</dbReference>
<dbReference type="InterPro" id="IPR050313">
    <property type="entry name" value="Carb_Metab_HTH_regulators"/>
</dbReference>
<organism evidence="7 8">
    <name type="scientific">Phocoenobacter skyensis</name>
    <dbReference type="NCBI Taxonomy" id="97481"/>
    <lineage>
        <taxon>Bacteria</taxon>
        <taxon>Pseudomonadati</taxon>
        <taxon>Pseudomonadota</taxon>
        <taxon>Gammaproteobacteria</taxon>
        <taxon>Pasteurellales</taxon>
        <taxon>Pasteurellaceae</taxon>
        <taxon>Phocoenobacter</taxon>
    </lineage>
</organism>
<keyword evidence="9" id="KW-1185">Reference proteome</keyword>
<dbReference type="SMART" id="SM01134">
    <property type="entry name" value="DeoRC"/>
    <property type="match status" value="1"/>
</dbReference>
<reference evidence="6" key="4">
    <citation type="journal article" date="2023" name="Front. Microbiol.">
        <title>Phylogeography and host specificity of Pasteurellaceae pathogenic to sea-farmed fish in the north-east Atlantic.</title>
        <authorList>
            <person name="Gulla S."/>
            <person name="Colquhoun D.J."/>
            <person name="Olsen A.B."/>
            <person name="Spilsberg B."/>
            <person name="Lagesen K."/>
            <person name="Aakesson C.P."/>
            <person name="Strom S."/>
            <person name="Manji F."/>
            <person name="Birkbeck T.H."/>
            <person name="Nilsen H.K."/>
        </authorList>
    </citation>
    <scope>NUCLEOTIDE SEQUENCE</scope>
    <source>
        <strain evidence="6">98B1</strain>
    </source>
</reference>
<dbReference type="PRINTS" id="PR00037">
    <property type="entry name" value="HTHLACR"/>
</dbReference>
<evidence type="ECO:0000256" key="3">
    <source>
        <dbReference type="ARBA" id="ARBA00023163"/>
    </source>
</evidence>
<dbReference type="InterPro" id="IPR018356">
    <property type="entry name" value="Tscrpt_reg_HTH_DeoR_CS"/>
</dbReference>
<evidence type="ECO:0000256" key="1">
    <source>
        <dbReference type="ARBA" id="ARBA00023015"/>
    </source>
</evidence>
<dbReference type="Pfam" id="PF00455">
    <property type="entry name" value="DeoRC"/>
    <property type="match status" value="1"/>
</dbReference>
<dbReference type="Proteomes" id="UP001231736">
    <property type="component" value="Unassembled WGS sequence"/>
</dbReference>
<dbReference type="EMBL" id="JASAVS010000009">
    <property type="protein sequence ID" value="MDP8085310.1"/>
    <property type="molecule type" value="Genomic_DNA"/>
</dbReference>
<reference evidence="7" key="2">
    <citation type="submission" date="2016-10" db="EMBL/GenBank/DDBJ databases">
        <authorList>
            <person name="de Groot N.N."/>
        </authorList>
    </citation>
    <scope>NUCLEOTIDE SEQUENCE [LARGE SCALE GENOMIC DNA]</scope>
    <source>
        <strain evidence="7">DSM 24204</strain>
    </source>
</reference>
<dbReference type="RefSeq" id="WP_090919928.1">
    <property type="nucleotide sequence ID" value="NZ_FOBN01000002.1"/>
</dbReference>
<evidence type="ECO:0000313" key="5">
    <source>
        <dbReference type="EMBL" id="MDP8085310.1"/>
    </source>
</evidence>
<dbReference type="InterPro" id="IPR014036">
    <property type="entry name" value="DeoR-like_C"/>
</dbReference>
<dbReference type="EMBL" id="JASAYT010000002">
    <property type="protein sequence ID" value="MDP8174000.1"/>
    <property type="molecule type" value="Genomic_DNA"/>
</dbReference>
<dbReference type="InterPro" id="IPR036390">
    <property type="entry name" value="WH_DNA-bd_sf"/>
</dbReference>
<evidence type="ECO:0000313" key="7">
    <source>
        <dbReference type="EMBL" id="SEL96875.1"/>
    </source>
</evidence>
<dbReference type="InterPro" id="IPR001034">
    <property type="entry name" value="DeoR_HTH"/>
</dbReference>
<proteinExistence type="predicted"/>
<sequence length="249" mass="28148">MTKRIDLILEKVNQLGRVEVINLAKEYGVSVETIRRDLTALEKKGLLYRVHGGAINKKVKDAGNSFQTRQRYNLDKKKIIAQNAMEYLFEDMVIGLDASSSSWHFSQLMPDIPCTVVTNSMHNMTALVNKPNVKTIATGGVYSSKYNAFYGPLSEHLLSRLHIDISFISCVGFDSEGKIWESNELNASVKQKLMNVSKQVFLLADDSKYQKTNLIQLSDFSQIDMLFTTEGVDNHLYECCKTHNVSLIK</sequence>
<reference evidence="8" key="1">
    <citation type="submission" date="2016-10" db="EMBL/GenBank/DDBJ databases">
        <authorList>
            <person name="Varghese N."/>
            <person name="Submissions S."/>
        </authorList>
    </citation>
    <scope>NUCLEOTIDE SEQUENCE [LARGE SCALE GENOMIC DNA]</scope>
    <source>
        <strain evidence="8">DSM 24204</strain>
    </source>
</reference>
<gene>
    <name evidence="5" type="ORF">QJT92_05150</name>
    <name evidence="6" type="ORF">QJU97_00780</name>
    <name evidence="7" type="ORF">SAMN05444853_10292</name>
</gene>
<dbReference type="InterPro" id="IPR037171">
    <property type="entry name" value="NagB/RpiA_transferase-like"/>
</dbReference>
<name>A0A1H7UJI8_9PAST</name>
<accession>A0A1H7UJI8</accession>
<feature type="domain" description="HTH deoR-type" evidence="4">
    <location>
        <begin position="1"/>
        <end position="56"/>
    </location>
</feature>
<dbReference type="PROSITE" id="PS00894">
    <property type="entry name" value="HTH_DEOR_1"/>
    <property type="match status" value="1"/>
</dbReference>
<evidence type="ECO:0000256" key="2">
    <source>
        <dbReference type="ARBA" id="ARBA00023125"/>
    </source>
</evidence>
<dbReference type="AlphaFoldDB" id="A0A1H7UJI8"/>
<dbReference type="SUPFAM" id="SSF46785">
    <property type="entry name" value="Winged helix' DNA-binding domain"/>
    <property type="match status" value="1"/>
</dbReference>
<evidence type="ECO:0000313" key="6">
    <source>
        <dbReference type="EMBL" id="MDP8174000.1"/>
    </source>
</evidence>
<dbReference type="Proteomes" id="UP000198883">
    <property type="component" value="Unassembled WGS sequence"/>
</dbReference>
<evidence type="ECO:0000259" key="4">
    <source>
        <dbReference type="PROSITE" id="PS51000"/>
    </source>
</evidence>
<protein>
    <submittedName>
        <fullName evidence="7">DeoR family transcriptional regulator, L-fucose operon activator</fullName>
    </submittedName>
    <submittedName>
        <fullName evidence="5">DeoR/GlpR family DNA-binding transcription regulator</fullName>
    </submittedName>
</protein>
<dbReference type="GO" id="GO:0003677">
    <property type="term" value="F:DNA binding"/>
    <property type="evidence" value="ECO:0007669"/>
    <property type="project" value="UniProtKB-KW"/>
</dbReference>
<dbReference type="PANTHER" id="PTHR30363:SF44">
    <property type="entry name" value="AGA OPERON TRANSCRIPTIONAL REPRESSOR-RELATED"/>
    <property type="match status" value="1"/>
</dbReference>
<dbReference type="Proteomes" id="UP001224812">
    <property type="component" value="Unassembled WGS sequence"/>
</dbReference>
<evidence type="ECO:0000313" key="9">
    <source>
        <dbReference type="Proteomes" id="UP001224812"/>
    </source>
</evidence>
<dbReference type="GO" id="GO:0003700">
    <property type="term" value="F:DNA-binding transcription factor activity"/>
    <property type="evidence" value="ECO:0007669"/>
    <property type="project" value="InterPro"/>
</dbReference>
<dbReference type="Gene3D" id="1.10.10.10">
    <property type="entry name" value="Winged helix-like DNA-binding domain superfamily/Winged helix DNA-binding domain"/>
    <property type="match status" value="1"/>
</dbReference>
<dbReference type="InterPro" id="IPR036388">
    <property type="entry name" value="WH-like_DNA-bd_sf"/>
</dbReference>
<dbReference type="OrthoDB" id="6846621at2"/>
<keyword evidence="1" id="KW-0805">Transcription regulation</keyword>
<dbReference type="Gene3D" id="3.40.50.1360">
    <property type="match status" value="1"/>
</dbReference>
<dbReference type="Pfam" id="PF08220">
    <property type="entry name" value="HTH_DeoR"/>
    <property type="match status" value="1"/>
</dbReference>